<dbReference type="PANTHER" id="PTHR30353:SF0">
    <property type="entry name" value="TRANSMEMBRANE PROTEIN"/>
    <property type="match status" value="1"/>
</dbReference>
<reference evidence="9 10" key="1">
    <citation type="submission" date="2023-03" db="EMBL/GenBank/DDBJ databases">
        <title>YIM 133296 draft genome.</title>
        <authorList>
            <person name="Xiong L."/>
        </authorList>
    </citation>
    <scope>NUCLEOTIDE SEQUENCE [LARGE SCALE GENOMIC DNA]</scope>
    <source>
        <strain evidence="9 10">YIM 133296</strain>
    </source>
</reference>
<keyword evidence="5 7" id="KW-1133">Transmembrane helix</keyword>
<protein>
    <submittedName>
        <fullName evidence="9">DedA family protein</fullName>
    </submittedName>
</protein>
<dbReference type="InterPro" id="IPR032818">
    <property type="entry name" value="DedA-like"/>
</dbReference>
<evidence type="ECO:0000256" key="3">
    <source>
        <dbReference type="ARBA" id="ARBA00022475"/>
    </source>
</evidence>
<keyword evidence="3 7" id="KW-1003">Cell membrane</keyword>
<evidence type="ECO:0000259" key="8">
    <source>
        <dbReference type="Pfam" id="PF09335"/>
    </source>
</evidence>
<keyword evidence="10" id="KW-1185">Reference proteome</keyword>
<evidence type="ECO:0000256" key="2">
    <source>
        <dbReference type="ARBA" id="ARBA00010792"/>
    </source>
</evidence>
<dbReference type="InterPro" id="IPR032816">
    <property type="entry name" value="VTT_dom"/>
</dbReference>
<proteinExistence type="inferred from homology"/>
<evidence type="ECO:0000256" key="4">
    <source>
        <dbReference type="ARBA" id="ARBA00022692"/>
    </source>
</evidence>
<feature type="transmembrane region" description="Helical" evidence="7">
    <location>
        <begin position="142"/>
        <end position="162"/>
    </location>
</feature>
<feature type="domain" description="VTT" evidence="8">
    <location>
        <begin position="35"/>
        <end position="159"/>
    </location>
</feature>
<keyword evidence="4 7" id="KW-0812">Transmembrane</keyword>
<dbReference type="Proteomes" id="UP001528912">
    <property type="component" value="Unassembled WGS sequence"/>
</dbReference>
<comment type="subcellular location">
    <subcellularLocation>
        <location evidence="1 7">Cell membrane</location>
        <topology evidence="1 7">Multi-pass membrane protein</topology>
    </subcellularLocation>
</comment>
<gene>
    <name evidence="9" type="ORF">P4R38_13850</name>
</gene>
<comment type="caution">
    <text evidence="9">The sequence shown here is derived from an EMBL/GenBank/DDBJ whole genome shotgun (WGS) entry which is preliminary data.</text>
</comment>
<keyword evidence="6 7" id="KW-0472">Membrane</keyword>
<feature type="transmembrane region" description="Helical" evidence="7">
    <location>
        <begin position="55"/>
        <end position="77"/>
    </location>
</feature>
<accession>A0ABT6CAH8</accession>
<dbReference type="PANTHER" id="PTHR30353">
    <property type="entry name" value="INNER MEMBRANE PROTEIN DEDA-RELATED"/>
    <property type="match status" value="1"/>
</dbReference>
<evidence type="ECO:0000256" key="6">
    <source>
        <dbReference type="ARBA" id="ARBA00023136"/>
    </source>
</evidence>
<evidence type="ECO:0000256" key="5">
    <source>
        <dbReference type="ARBA" id="ARBA00022989"/>
    </source>
</evidence>
<sequence>MIDGILGWIEQLMGSAWVYPALFGMSLVDSVVPVFPSEAPLIMAGVYAGSTGTPSLPAVLLAAGLGAWIGDHLTFFLGRLLSGRVDAVPSDSRRGRAIAAARAMLDRRGGMALVVARFIPWGRIATTLVLGATRYPLRRFSAFDALGASLWALHGCLMGFIGGAAFENQPLKGLALGIGMAMAASVLIEVGRLVIARRRTARAARRPEPERAPADA</sequence>
<comment type="similarity">
    <text evidence="2 7">Belongs to the DedA family.</text>
</comment>
<organism evidence="9 10">
    <name type="scientific">Luteipulveratus flavus</name>
    <dbReference type="NCBI Taxonomy" id="3031728"/>
    <lineage>
        <taxon>Bacteria</taxon>
        <taxon>Bacillati</taxon>
        <taxon>Actinomycetota</taxon>
        <taxon>Actinomycetes</taxon>
        <taxon>Micrococcales</taxon>
        <taxon>Dermacoccaceae</taxon>
        <taxon>Luteipulveratus</taxon>
    </lineage>
</organism>
<name>A0ABT6CAH8_9MICO</name>
<evidence type="ECO:0000313" key="9">
    <source>
        <dbReference type="EMBL" id="MDF8265332.1"/>
    </source>
</evidence>
<evidence type="ECO:0000256" key="7">
    <source>
        <dbReference type="RuleBase" id="RU367016"/>
    </source>
</evidence>
<dbReference type="EMBL" id="JAROAV010000033">
    <property type="protein sequence ID" value="MDF8265332.1"/>
    <property type="molecule type" value="Genomic_DNA"/>
</dbReference>
<feature type="transmembrane region" description="Helical" evidence="7">
    <location>
        <begin position="12"/>
        <end position="35"/>
    </location>
</feature>
<evidence type="ECO:0000313" key="10">
    <source>
        <dbReference type="Proteomes" id="UP001528912"/>
    </source>
</evidence>
<dbReference type="RefSeq" id="WP_277192646.1">
    <property type="nucleotide sequence ID" value="NZ_JAROAV010000033.1"/>
</dbReference>
<feature type="transmembrane region" description="Helical" evidence="7">
    <location>
        <begin position="174"/>
        <end position="195"/>
    </location>
</feature>
<evidence type="ECO:0000256" key="1">
    <source>
        <dbReference type="ARBA" id="ARBA00004651"/>
    </source>
</evidence>
<dbReference type="Pfam" id="PF09335">
    <property type="entry name" value="VTT_dom"/>
    <property type="match status" value="1"/>
</dbReference>